<evidence type="ECO:0000313" key="2">
    <source>
        <dbReference type="Proteomes" id="UP001566132"/>
    </source>
</evidence>
<dbReference type="AlphaFoldDB" id="A0ABD1EP01"/>
<accession>A0ABD1EP01</accession>
<comment type="caution">
    <text evidence="1">The sequence shown here is derived from an EMBL/GenBank/DDBJ whole genome shotgun (WGS) entry which is preliminary data.</text>
</comment>
<keyword evidence="2" id="KW-1185">Reference proteome</keyword>
<sequence length="139" mass="15800">MVPNIFQIRSKRTQNLKAVSEGFINKTSTPILDRKFESSASKVDTKYKLFCDGLERQLTYPCWVLKSGRRRTNAGDDFISGNLIVNQESSLDILNQPISDDRSLNESISQQIINLLSDSFKALLRKTRGIYGKLRRNTG</sequence>
<gene>
    <name evidence="1" type="ORF">ABEB36_008188</name>
</gene>
<dbReference type="Proteomes" id="UP001566132">
    <property type="component" value="Unassembled WGS sequence"/>
</dbReference>
<protein>
    <submittedName>
        <fullName evidence="1">Uncharacterized protein</fullName>
    </submittedName>
</protein>
<organism evidence="1 2">
    <name type="scientific">Hypothenemus hampei</name>
    <name type="common">Coffee berry borer</name>
    <dbReference type="NCBI Taxonomy" id="57062"/>
    <lineage>
        <taxon>Eukaryota</taxon>
        <taxon>Metazoa</taxon>
        <taxon>Ecdysozoa</taxon>
        <taxon>Arthropoda</taxon>
        <taxon>Hexapoda</taxon>
        <taxon>Insecta</taxon>
        <taxon>Pterygota</taxon>
        <taxon>Neoptera</taxon>
        <taxon>Endopterygota</taxon>
        <taxon>Coleoptera</taxon>
        <taxon>Polyphaga</taxon>
        <taxon>Cucujiformia</taxon>
        <taxon>Curculionidae</taxon>
        <taxon>Scolytinae</taxon>
        <taxon>Hypothenemus</taxon>
    </lineage>
</organism>
<name>A0ABD1EP01_HYPHA</name>
<reference evidence="1 2" key="1">
    <citation type="submission" date="2024-05" db="EMBL/GenBank/DDBJ databases">
        <title>Genetic variation in Jamaican populations of the coffee berry borer (Hypothenemus hampei).</title>
        <authorList>
            <person name="Errbii M."/>
            <person name="Myrie A."/>
        </authorList>
    </citation>
    <scope>NUCLEOTIDE SEQUENCE [LARGE SCALE GENOMIC DNA]</scope>
    <source>
        <strain evidence="1">JA-Hopewell-2020-01-JO</strain>
        <tissue evidence="1">Whole body</tissue>
    </source>
</reference>
<proteinExistence type="predicted"/>
<dbReference type="EMBL" id="JBDJPC010000006">
    <property type="protein sequence ID" value="KAL1497190.1"/>
    <property type="molecule type" value="Genomic_DNA"/>
</dbReference>
<evidence type="ECO:0000313" key="1">
    <source>
        <dbReference type="EMBL" id="KAL1497190.1"/>
    </source>
</evidence>